<evidence type="ECO:0000313" key="2">
    <source>
        <dbReference type="Proteomes" id="UP000279833"/>
    </source>
</evidence>
<name>A0A183JRV8_9TREM</name>
<reference evidence="3" key="1">
    <citation type="submission" date="2016-06" db="UniProtKB">
        <authorList>
            <consortium name="WormBaseParasite"/>
        </authorList>
    </citation>
    <scope>IDENTIFICATION</scope>
</reference>
<organism evidence="3">
    <name type="scientific">Schistosoma curassoni</name>
    <dbReference type="NCBI Taxonomy" id="6186"/>
    <lineage>
        <taxon>Eukaryota</taxon>
        <taxon>Metazoa</taxon>
        <taxon>Spiralia</taxon>
        <taxon>Lophotrochozoa</taxon>
        <taxon>Platyhelminthes</taxon>
        <taxon>Trematoda</taxon>
        <taxon>Digenea</taxon>
        <taxon>Strigeidida</taxon>
        <taxon>Schistosomatoidea</taxon>
        <taxon>Schistosomatidae</taxon>
        <taxon>Schistosoma</taxon>
    </lineage>
</organism>
<dbReference type="EMBL" id="UZAK01008960">
    <property type="protein sequence ID" value="VDO95825.1"/>
    <property type="molecule type" value="Genomic_DNA"/>
</dbReference>
<reference evidence="1 2" key="2">
    <citation type="submission" date="2018-11" db="EMBL/GenBank/DDBJ databases">
        <authorList>
            <consortium name="Pathogen Informatics"/>
        </authorList>
    </citation>
    <scope>NUCLEOTIDE SEQUENCE [LARGE SCALE GENOMIC DNA]</scope>
    <source>
        <strain evidence="1">Dakar</strain>
        <strain evidence="2">Dakar, Senegal</strain>
    </source>
</reference>
<dbReference type="Proteomes" id="UP000279833">
    <property type="component" value="Unassembled WGS sequence"/>
</dbReference>
<protein>
    <submittedName>
        <fullName evidence="3">Reverse transcriptase domain-containing protein</fullName>
    </submittedName>
</protein>
<evidence type="ECO:0000313" key="3">
    <source>
        <dbReference type="WBParaSite" id="SCUD_0000544701-mRNA-1"/>
    </source>
</evidence>
<accession>A0A183JRV8</accession>
<gene>
    <name evidence="1" type="ORF">SCUD_LOCUS5447</name>
</gene>
<dbReference type="WBParaSite" id="SCUD_0000544701-mRNA-1">
    <property type="protein sequence ID" value="SCUD_0000544701-mRNA-1"/>
    <property type="gene ID" value="SCUD_0000544701"/>
</dbReference>
<dbReference type="AlphaFoldDB" id="A0A183JRV8"/>
<proteinExistence type="predicted"/>
<evidence type="ECO:0000313" key="1">
    <source>
        <dbReference type="EMBL" id="VDO95825.1"/>
    </source>
</evidence>
<sequence>MDDLDFADDMTLLSHTQQQIQEKTTSVTAVSAAVRLNIHKRKGKILRYNTTCNNQSTLDGKFFEDVRTFTYQNSITDEHGGSDANVKVWISISTTEEHLELKTTVCQPTPWSEFSIQMSRQFYCMGRKVGELRKPSSRRYKCLLTVDYAKYFGFVGQIPVEEKIRKKRCNWIGHTLRKAFDCVTRQAVT</sequence>
<keyword evidence="2" id="KW-1185">Reference proteome</keyword>